<keyword evidence="2" id="KW-1185">Reference proteome</keyword>
<protein>
    <submittedName>
        <fullName evidence="1">Uncharacterized protein</fullName>
    </submittedName>
</protein>
<dbReference type="AlphaFoldDB" id="A0A430KWX7"/>
<organism evidence="1 2">
    <name type="scientific">Fusarium euwallaceae</name>
    <dbReference type="NCBI Taxonomy" id="1147111"/>
    <lineage>
        <taxon>Eukaryota</taxon>
        <taxon>Fungi</taxon>
        <taxon>Dikarya</taxon>
        <taxon>Ascomycota</taxon>
        <taxon>Pezizomycotina</taxon>
        <taxon>Sordariomycetes</taxon>
        <taxon>Hypocreomycetidae</taxon>
        <taxon>Hypocreales</taxon>
        <taxon>Nectriaceae</taxon>
        <taxon>Fusarium</taxon>
        <taxon>Fusarium solani species complex</taxon>
    </lineage>
</organism>
<evidence type="ECO:0000313" key="2">
    <source>
        <dbReference type="Proteomes" id="UP000287124"/>
    </source>
</evidence>
<accession>A0A430KWX7</accession>
<dbReference type="Proteomes" id="UP000287124">
    <property type="component" value="Unassembled WGS sequence"/>
</dbReference>
<reference evidence="1 2" key="1">
    <citation type="submission" date="2017-06" db="EMBL/GenBank/DDBJ databases">
        <title>Comparative genomic analysis of Ambrosia Fusariam Clade fungi.</title>
        <authorList>
            <person name="Stajich J.E."/>
            <person name="Carrillo J."/>
            <person name="Kijimoto T."/>
            <person name="Eskalen A."/>
            <person name="O'Donnell K."/>
            <person name="Kasson M."/>
        </authorList>
    </citation>
    <scope>NUCLEOTIDE SEQUENCE [LARGE SCALE GENOMIC DNA]</scope>
    <source>
        <strain evidence="1 2">UCR1854</strain>
    </source>
</reference>
<evidence type="ECO:0000313" key="1">
    <source>
        <dbReference type="EMBL" id="RTE67962.1"/>
    </source>
</evidence>
<name>A0A430KWX7_9HYPO</name>
<gene>
    <name evidence="1" type="ORF">BHE90_017661</name>
</gene>
<sequence length="85" mass="9983">MNLPSMVEGKICELLSAAIYHRECQHLQFWYVQHRSDPWEAILLITVFEFERKLGKLWKQPEESNEARTLTLTVSVGDSRVKHDV</sequence>
<dbReference type="EMBL" id="MIKF01001426">
    <property type="protein sequence ID" value="RTE67962.1"/>
    <property type="molecule type" value="Genomic_DNA"/>
</dbReference>
<feature type="non-terminal residue" evidence="1">
    <location>
        <position position="85"/>
    </location>
</feature>
<proteinExistence type="predicted"/>
<comment type="caution">
    <text evidence="1">The sequence shown here is derived from an EMBL/GenBank/DDBJ whole genome shotgun (WGS) entry which is preliminary data.</text>
</comment>